<proteinExistence type="predicted"/>
<evidence type="ECO:0000313" key="3">
    <source>
        <dbReference type="Proteomes" id="UP000325141"/>
    </source>
</evidence>
<keyword evidence="1" id="KW-0732">Signal</keyword>
<evidence type="ECO:0000256" key="1">
    <source>
        <dbReference type="SAM" id="SignalP"/>
    </source>
</evidence>
<dbReference type="Proteomes" id="UP000325141">
    <property type="component" value="Unassembled WGS sequence"/>
</dbReference>
<keyword evidence="3" id="KW-1185">Reference proteome</keyword>
<comment type="caution">
    <text evidence="2">The sequence shown here is derived from an EMBL/GenBank/DDBJ whole genome shotgun (WGS) entry which is preliminary data.</text>
</comment>
<dbReference type="AlphaFoldDB" id="A0A5M6CHN0"/>
<accession>A0A5M6CHN0</accession>
<name>A0A5M6CHN0_9FLAO</name>
<sequence>MKNIIYILFLIVSTNTFAQSEIVNDELFLKYEKEYLRYLNSRDAQYLQKLDEDEASFYKMFKEPKAVRSFKKNKDPLKWLEKNISKTNFTNAVQAKNNYNDLIVLKNKLNNEGKLAVELLNDLVKKYDAALIWKTLKSRLPK</sequence>
<evidence type="ECO:0000313" key="2">
    <source>
        <dbReference type="EMBL" id="KAA5533930.1"/>
    </source>
</evidence>
<dbReference type="RefSeq" id="WP_150013318.1">
    <property type="nucleotide sequence ID" value="NZ_VWSG01000008.1"/>
</dbReference>
<protein>
    <submittedName>
        <fullName evidence="2">Uncharacterized protein</fullName>
    </submittedName>
</protein>
<organism evidence="2 3">
    <name type="scientific">Paenimyroides baculatum</name>
    <dbReference type="NCBI Taxonomy" id="2608000"/>
    <lineage>
        <taxon>Bacteria</taxon>
        <taxon>Pseudomonadati</taxon>
        <taxon>Bacteroidota</taxon>
        <taxon>Flavobacteriia</taxon>
        <taxon>Flavobacteriales</taxon>
        <taxon>Flavobacteriaceae</taxon>
        <taxon>Paenimyroides</taxon>
    </lineage>
</organism>
<feature type="signal peptide" evidence="1">
    <location>
        <begin position="1"/>
        <end position="18"/>
    </location>
</feature>
<dbReference type="EMBL" id="VWSG01000008">
    <property type="protein sequence ID" value="KAA5533930.1"/>
    <property type="molecule type" value="Genomic_DNA"/>
</dbReference>
<feature type="chain" id="PRO_5024308363" evidence="1">
    <location>
        <begin position="19"/>
        <end position="142"/>
    </location>
</feature>
<gene>
    <name evidence="2" type="ORF">F0460_11390</name>
</gene>
<reference evidence="2 3" key="1">
    <citation type="submission" date="2019-09" db="EMBL/GenBank/DDBJ databases">
        <title>Genome sequence and assembly of Flavobacterium sp.</title>
        <authorList>
            <person name="Chhetri G."/>
        </authorList>
    </citation>
    <scope>NUCLEOTIDE SEQUENCE [LARGE SCALE GENOMIC DNA]</scope>
    <source>
        <strain evidence="2 3">SNL9</strain>
    </source>
</reference>